<sequence length="665" mass="73850">MGLPGALPVVNSKVVEFAVKLGLALNCKLSFYSKFDRKQYFYPDLPKGYQISQFDIPIATGGYLDVDLPVEFGGGHRRFGITRVHMEEDAGKLLHADDGEYSQEITFPIMLHWFSALLTLLYALQVDLNRAGVPLLEIVSEPDMRTGIEAAEYAAELQRLVRYLGVSNGNMQEGSLRCDVNVSIRPVGQSKFGTKVEIKNLNSFSSINRAIDFEIARQALLYSQGKADQIVQETRLWEEGSQKTVTMRKKEGLADYRYFPEPDLPEVILNKEYVDSIQSSLPELPEMKRRRYEEMGLSMQDVLFLANDINVARFFDATIEKGADVKLAANWIMGDIAAYMKNEKLTINEIKLSAAELAELIASIKGATISGKIGKEILFELMAKGGTVKGIIIEKDLIVDPSEIEKMVDKVLSENPKQLEQYRGGKTKLQGNENIERQGKSRAAEQDPFREIKCEKLNVLLPPADMEAGTPQSRKVMVIADPTRESAGALQYALSHVLLEEDELVLLHVDTPNSWKNPFITFLRKPSNSQYTTPASLSSSSEGAAAPGGEDFLEEMKQACEVAKPKLRVHVEKVHTESGNKAAIILSQSTAHGVDLLIIGQRRSLSNAILGYRRAGGSLRGSKGVDTAEYLIQNSKCNCVGVQRKGQNAGYLLNTKTYRNFWLLA</sequence>
<keyword evidence="2" id="KW-1185">Reference proteome</keyword>
<protein>
    <submittedName>
        <fullName evidence="1">Glutamyl-tRNA(Gln) amidotransferase subunit B</fullName>
    </submittedName>
</protein>
<evidence type="ECO:0000313" key="1">
    <source>
        <dbReference type="EMBL" id="KAH9681604.1"/>
    </source>
</evidence>
<evidence type="ECO:0000313" key="2">
    <source>
        <dbReference type="Proteomes" id="UP000829398"/>
    </source>
</evidence>
<organism evidence="1 2">
    <name type="scientific">Citrus sinensis</name>
    <name type="common">Sweet orange</name>
    <name type="synonym">Citrus aurantium var. sinensis</name>
    <dbReference type="NCBI Taxonomy" id="2711"/>
    <lineage>
        <taxon>Eukaryota</taxon>
        <taxon>Viridiplantae</taxon>
        <taxon>Streptophyta</taxon>
        <taxon>Embryophyta</taxon>
        <taxon>Tracheophyta</taxon>
        <taxon>Spermatophyta</taxon>
        <taxon>Magnoliopsida</taxon>
        <taxon>eudicotyledons</taxon>
        <taxon>Gunneridae</taxon>
        <taxon>Pentapetalae</taxon>
        <taxon>rosids</taxon>
        <taxon>malvids</taxon>
        <taxon>Sapindales</taxon>
        <taxon>Rutaceae</taxon>
        <taxon>Aurantioideae</taxon>
        <taxon>Citrus</taxon>
    </lineage>
</organism>
<dbReference type="Proteomes" id="UP000829398">
    <property type="component" value="Chromosome 9"/>
</dbReference>
<proteinExistence type="predicted"/>
<comment type="caution">
    <text evidence="1">The sequence shown here is derived from an EMBL/GenBank/DDBJ whole genome shotgun (WGS) entry which is preliminary data.</text>
</comment>
<name>A0ACB8I3M7_CITSI</name>
<dbReference type="EMBL" id="CM039178">
    <property type="protein sequence ID" value="KAH9681604.1"/>
    <property type="molecule type" value="Genomic_DNA"/>
</dbReference>
<reference evidence="2" key="1">
    <citation type="journal article" date="2023" name="Hortic. Res.">
        <title>A chromosome-level phased genome enabling allele-level studies in sweet orange: a case study on citrus Huanglongbing tolerance.</title>
        <authorList>
            <person name="Wu B."/>
            <person name="Yu Q."/>
            <person name="Deng Z."/>
            <person name="Duan Y."/>
            <person name="Luo F."/>
            <person name="Gmitter F. Jr."/>
        </authorList>
    </citation>
    <scope>NUCLEOTIDE SEQUENCE [LARGE SCALE GENOMIC DNA]</scope>
    <source>
        <strain evidence="2">cv. Valencia</strain>
    </source>
</reference>
<gene>
    <name evidence="1" type="ORF">KPL71_027038</name>
</gene>
<accession>A0ACB8I3M7</accession>